<evidence type="ECO:0000313" key="2">
    <source>
        <dbReference type="EMBL" id="PFV35809.1"/>
    </source>
</evidence>
<dbReference type="RefSeq" id="WP_016084623.1">
    <property type="nucleotide sequence ID" value="NZ_NVDU01000003.1"/>
</dbReference>
<accession>A0A9X7GG19</accession>
<dbReference type="EMBL" id="NVDU01000003">
    <property type="protein sequence ID" value="PFV35809.1"/>
    <property type="molecule type" value="Genomic_DNA"/>
</dbReference>
<evidence type="ECO:0000313" key="3">
    <source>
        <dbReference type="Proteomes" id="UP000223366"/>
    </source>
</evidence>
<dbReference type="AlphaFoldDB" id="A0A9X7GG19"/>
<protein>
    <submittedName>
        <fullName evidence="2">Uncharacterized protein</fullName>
    </submittedName>
</protein>
<comment type="caution">
    <text evidence="2">The sequence shown here is derived from an EMBL/GenBank/DDBJ whole genome shotgun (WGS) entry which is preliminary data.</text>
</comment>
<feature type="compositionally biased region" description="Basic and acidic residues" evidence="1">
    <location>
        <begin position="29"/>
        <end position="46"/>
    </location>
</feature>
<proteinExistence type="predicted"/>
<evidence type="ECO:0000256" key="1">
    <source>
        <dbReference type="SAM" id="MobiDB-lite"/>
    </source>
</evidence>
<feature type="region of interest" description="Disordered" evidence="1">
    <location>
        <begin position="28"/>
        <end position="64"/>
    </location>
</feature>
<reference evidence="2 3" key="1">
    <citation type="submission" date="2017-09" db="EMBL/GenBank/DDBJ databases">
        <title>Large-scale bioinformatics analysis of Bacillus genomes uncovers conserved roles of natural products in bacterial physiology.</title>
        <authorList>
            <consortium name="Agbiome Team Llc"/>
            <person name="Bleich R.M."/>
            <person name="Grubbs K.J."/>
            <person name="Santa Maria K.C."/>
            <person name="Allen S.E."/>
            <person name="Farag S."/>
            <person name="Shank E.A."/>
            <person name="Bowers A."/>
        </authorList>
    </citation>
    <scope>NUCLEOTIDE SEQUENCE [LARGE SCALE GENOMIC DNA]</scope>
    <source>
        <strain evidence="2 3">AFS060060</strain>
    </source>
</reference>
<organism evidence="2 3">
    <name type="scientific">Bacillus thuringiensis</name>
    <dbReference type="NCBI Taxonomy" id="1428"/>
    <lineage>
        <taxon>Bacteria</taxon>
        <taxon>Bacillati</taxon>
        <taxon>Bacillota</taxon>
        <taxon>Bacilli</taxon>
        <taxon>Bacillales</taxon>
        <taxon>Bacillaceae</taxon>
        <taxon>Bacillus</taxon>
        <taxon>Bacillus cereus group</taxon>
    </lineage>
</organism>
<feature type="compositionally biased region" description="Basic residues" evidence="1">
    <location>
        <begin position="47"/>
        <end position="64"/>
    </location>
</feature>
<gene>
    <name evidence="2" type="ORF">COK99_01950</name>
</gene>
<dbReference type="Proteomes" id="UP000223366">
    <property type="component" value="Unassembled WGS sequence"/>
</dbReference>
<sequence>MCNQCEVLKAENLSLEEVNKKLKRNVTHLRNELHSERKAKQKLIDKNKKKQHYKNGKRGSRFNG</sequence>
<name>A0A9X7GG19_BACTU</name>